<evidence type="ECO:0000313" key="1">
    <source>
        <dbReference type="EMBL" id="KAF2621491.1"/>
    </source>
</evidence>
<dbReference type="Proteomes" id="UP000799754">
    <property type="component" value="Unassembled WGS sequence"/>
</dbReference>
<dbReference type="EMBL" id="MU006754">
    <property type="protein sequence ID" value="KAF2621491.1"/>
    <property type="molecule type" value="Genomic_DNA"/>
</dbReference>
<gene>
    <name evidence="1" type="ORF">BU25DRAFT_236298</name>
</gene>
<keyword evidence="2" id="KW-1185">Reference proteome</keyword>
<evidence type="ECO:0000313" key="2">
    <source>
        <dbReference type="Proteomes" id="UP000799754"/>
    </source>
</evidence>
<organism evidence="1 2">
    <name type="scientific">Macroventuria anomochaeta</name>
    <dbReference type="NCBI Taxonomy" id="301207"/>
    <lineage>
        <taxon>Eukaryota</taxon>
        <taxon>Fungi</taxon>
        <taxon>Dikarya</taxon>
        <taxon>Ascomycota</taxon>
        <taxon>Pezizomycotina</taxon>
        <taxon>Dothideomycetes</taxon>
        <taxon>Pleosporomycetidae</taxon>
        <taxon>Pleosporales</taxon>
        <taxon>Pleosporineae</taxon>
        <taxon>Didymellaceae</taxon>
        <taxon>Macroventuria</taxon>
    </lineage>
</organism>
<sequence length="195" mass="21595">MRVNEACSIEVSMPIRRIRGPSLVSLGRLSALNRSIQRRNILPTTPQGVHPQSPEFLHVASQFAHLSAVVLRPRSSRLRCLGADRESALAPEGQVNGVPSHTVENYGLWCVYDGEMYLRSRRMLMLRPAACSSYARVPAVAVTSVLITASLSNVISAFFGCRGAYPRASVIAEIQMFSSQWFVQDTNLHQRASQR</sequence>
<proteinExistence type="predicted"/>
<reference evidence="1" key="1">
    <citation type="journal article" date="2020" name="Stud. Mycol.">
        <title>101 Dothideomycetes genomes: a test case for predicting lifestyles and emergence of pathogens.</title>
        <authorList>
            <person name="Haridas S."/>
            <person name="Albert R."/>
            <person name="Binder M."/>
            <person name="Bloem J."/>
            <person name="Labutti K."/>
            <person name="Salamov A."/>
            <person name="Andreopoulos B."/>
            <person name="Baker S."/>
            <person name="Barry K."/>
            <person name="Bills G."/>
            <person name="Bluhm B."/>
            <person name="Cannon C."/>
            <person name="Castanera R."/>
            <person name="Culley D."/>
            <person name="Daum C."/>
            <person name="Ezra D."/>
            <person name="Gonzalez J."/>
            <person name="Henrissat B."/>
            <person name="Kuo A."/>
            <person name="Liang C."/>
            <person name="Lipzen A."/>
            <person name="Lutzoni F."/>
            <person name="Magnuson J."/>
            <person name="Mondo S."/>
            <person name="Nolan M."/>
            <person name="Ohm R."/>
            <person name="Pangilinan J."/>
            <person name="Park H.-J."/>
            <person name="Ramirez L."/>
            <person name="Alfaro M."/>
            <person name="Sun H."/>
            <person name="Tritt A."/>
            <person name="Yoshinaga Y."/>
            <person name="Zwiers L.-H."/>
            <person name="Turgeon B."/>
            <person name="Goodwin S."/>
            <person name="Spatafora J."/>
            <person name="Crous P."/>
            <person name="Grigoriev I."/>
        </authorList>
    </citation>
    <scope>NUCLEOTIDE SEQUENCE</scope>
    <source>
        <strain evidence="1">CBS 525.71</strain>
    </source>
</reference>
<comment type="caution">
    <text evidence="1">The sequence shown here is derived from an EMBL/GenBank/DDBJ whole genome shotgun (WGS) entry which is preliminary data.</text>
</comment>
<protein>
    <submittedName>
        <fullName evidence="1">Uncharacterized protein</fullName>
    </submittedName>
</protein>
<accession>A0ACB6RHX9</accession>
<name>A0ACB6RHX9_9PLEO</name>